<protein>
    <submittedName>
        <fullName evidence="1">Uncharacterized protein</fullName>
    </submittedName>
</protein>
<reference evidence="1" key="1">
    <citation type="journal article" date="2015" name="Nature">
        <title>Complex archaea that bridge the gap between prokaryotes and eukaryotes.</title>
        <authorList>
            <person name="Spang A."/>
            <person name="Saw J.H."/>
            <person name="Jorgensen S.L."/>
            <person name="Zaremba-Niedzwiedzka K."/>
            <person name="Martijn J."/>
            <person name="Lind A.E."/>
            <person name="van Eijk R."/>
            <person name="Schleper C."/>
            <person name="Guy L."/>
            <person name="Ettema T.J."/>
        </authorList>
    </citation>
    <scope>NUCLEOTIDE SEQUENCE</scope>
</reference>
<sequence length="108" mass="12180">MTRQTQDDVIPEGLAGKWEKMTQVAGERLMDKRKRIMTAVGTRPYKGLPVSEAELLSRYSQVRHDPQALLEVLQENVKFKPDGTVLVPKALIEAMSTMEKKIREEGVG</sequence>
<gene>
    <name evidence="1" type="ORF">LCGC14_0863080</name>
</gene>
<dbReference type="EMBL" id="LAZR01002623">
    <property type="protein sequence ID" value="KKN27590.1"/>
    <property type="molecule type" value="Genomic_DNA"/>
</dbReference>
<comment type="caution">
    <text evidence="1">The sequence shown here is derived from an EMBL/GenBank/DDBJ whole genome shotgun (WGS) entry which is preliminary data.</text>
</comment>
<proteinExistence type="predicted"/>
<name>A0A0F9P6S6_9ZZZZ</name>
<accession>A0A0F9P6S6</accession>
<evidence type="ECO:0000313" key="1">
    <source>
        <dbReference type="EMBL" id="KKN27590.1"/>
    </source>
</evidence>
<organism evidence="1">
    <name type="scientific">marine sediment metagenome</name>
    <dbReference type="NCBI Taxonomy" id="412755"/>
    <lineage>
        <taxon>unclassified sequences</taxon>
        <taxon>metagenomes</taxon>
        <taxon>ecological metagenomes</taxon>
    </lineage>
</organism>
<dbReference type="AlphaFoldDB" id="A0A0F9P6S6"/>